<dbReference type="AlphaFoldDB" id="A0A4C1SPV5"/>
<comment type="caution">
    <text evidence="2">The sequence shown here is derived from an EMBL/GenBank/DDBJ whole genome shotgun (WGS) entry which is preliminary data.</text>
</comment>
<accession>A0A4C1SPV5</accession>
<organism evidence="2 3">
    <name type="scientific">Eumeta variegata</name>
    <name type="common">Bagworm moth</name>
    <name type="synonym">Eumeta japonica</name>
    <dbReference type="NCBI Taxonomy" id="151549"/>
    <lineage>
        <taxon>Eukaryota</taxon>
        <taxon>Metazoa</taxon>
        <taxon>Ecdysozoa</taxon>
        <taxon>Arthropoda</taxon>
        <taxon>Hexapoda</taxon>
        <taxon>Insecta</taxon>
        <taxon>Pterygota</taxon>
        <taxon>Neoptera</taxon>
        <taxon>Endopterygota</taxon>
        <taxon>Lepidoptera</taxon>
        <taxon>Glossata</taxon>
        <taxon>Ditrysia</taxon>
        <taxon>Tineoidea</taxon>
        <taxon>Psychidae</taxon>
        <taxon>Oiketicinae</taxon>
        <taxon>Eumeta</taxon>
    </lineage>
</organism>
<name>A0A4C1SPV5_EUMVA</name>
<sequence length="273" mass="30161">MSQFLESNCLLDVSRIVKIKAYDKNSYEERLSAGALPAPARPTSVHVYAPGGARLARHELDVGRRPTNSPPRDIRIKRVGEDRAPRFLRRPDPAGLTTDYGFVVLPTNIYFIALPVLVHLQLRSFTAVTSRPPTPAPAGRGAASRADKLSRRAVIAAEMTMSETDGLTCSPLHEANGYSLTQIDNTLVDSSVIRIESSGTFRFETMLLKRLAIVVSQHKSAPVRRTHSHVHKLSLRQYNEAKVKNRVASSEEAAAPPDKTLRFGFPKENSRLS</sequence>
<evidence type="ECO:0000313" key="2">
    <source>
        <dbReference type="EMBL" id="GBP04189.1"/>
    </source>
</evidence>
<keyword evidence="3" id="KW-1185">Reference proteome</keyword>
<evidence type="ECO:0000313" key="3">
    <source>
        <dbReference type="Proteomes" id="UP000299102"/>
    </source>
</evidence>
<evidence type="ECO:0000256" key="1">
    <source>
        <dbReference type="SAM" id="MobiDB-lite"/>
    </source>
</evidence>
<feature type="region of interest" description="Disordered" evidence="1">
    <location>
        <begin position="246"/>
        <end position="273"/>
    </location>
</feature>
<gene>
    <name evidence="2" type="ORF">EVAR_6447_1</name>
</gene>
<reference evidence="2 3" key="1">
    <citation type="journal article" date="2019" name="Commun. Biol.">
        <title>The bagworm genome reveals a unique fibroin gene that provides high tensile strength.</title>
        <authorList>
            <person name="Kono N."/>
            <person name="Nakamura H."/>
            <person name="Ohtoshi R."/>
            <person name="Tomita M."/>
            <person name="Numata K."/>
            <person name="Arakawa K."/>
        </authorList>
    </citation>
    <scope>NUCLEOTIDE SEQUENCE [LARGE SCALE GENOMIC DNA]</scope>
</reference>
<dbReference type="EMBL" id="BGZK01000013">
    <property type="protein sequence ID" value="GBP04189.1"/>
    <property type="molecule type" value="Genomic_DNA"/>
</dbReference>
<dbReference type="Proteomes" id="UP000299102">
    <property type="component" value="Unassembled WGS sequence"/>
</dbReference>
<protein>
    <submittedName>
        <fullName evidence="2">Uncharacterized protein</fullName>
    </submittedName>
</protein>
<proteinExistence type="predicted"/>